<dbReference type="OrthoDB" id="6007214at2"/>
<keyword evidence="2" id="KW-0902">Two-component regulatory system</keyword>
<dbReference type="Gene3D" id="6.10.250.690">
    <property type="match status" value="1"/>
</dbReference>
<dbReference type="GO" id="GO:0032993">
    <property type="term" value="C:protein-DNA complex"/>
    <property type="evidence" value="ECO:0007669"/>
    <property type="project" value="TreeGrafter"/>
</dbReference>
<dbReference type="Pfam" id="PF00486">
    <property type="entry name" value="Trans_reg_C"/>
    <property type="match status" value="1"/>
</dbReference>
<evidence type="ECO:0000256" key="5">
    <source>
        <dbReference type="ARBA" id="ARBA00023163"/>
    </source>
</evidence>
<dbReference type="SMART" id="SM00448">
    <property type="entry name" value="REC"/>
    <property type="match status" value="1"/>
</dbReference>
<dbReference type="AlphaFoldDB" id="A0A2N5CC51"/>
<feature type="domain" description="Response regulatory" evidence="8">
    <location>
        <begin position="6"/>
        <end position="121"/>
    </location>
</feature>
<proteinExistence type="predicted"/>
<dbReference type="InterPro" id="IPR001789">
    <property type="entry name" value="Sig_transdc_resp-reg_receiver"/>
</dbReference>
<evidence type="ECO:0000256" key="3">
    <source>
        <dbReference type="ARBA" id="ARBA00023015"/>
    </source>
</evidence>
<keyword evidence="4 7" id="KW-0238">DNA-binding</keyword>
<dbReference type="PANTHER" id="PTHR48111:SF1">
    <property type="entry name" value="TWO-COMPONENT RESPONSE REGULATOR ORR33"/>
    <property type="match status" value="1"/>
</dbReference>
<evidence type="ECO:0000313" key="10">
    <source>
        <dbReference type="EMBL" id="PLP99785.1"/>
    </source>
</evidence>
<keyword evidence="1 6" id="KW-0597">Phosphoprotein</keyword>
<dbReference type="GO" id="GO:0006355">
    <property type="term" value="P:regulation of DNA-templated transcription"/>
    <property type="evidence" value="ECO:0007669"/>
    <property type="project" value="InterPro"/>
</dbReference>
<gene>
    <name evidence="10" type="ORF">CYJ10_15495</name>
</gene>
<reference evidence="10 11" key="1">
    <citation type="submission" date="2017-12" db="EMBL/GenBank/DDBJ databases">
        <title>Genome sequence of the active heterotrophic nitrifier-denitrifier, Cupriavidus pauculus UM1.</title>
        <authorList>
            <person name="Putonti C."/>
            <person name="Castignetti D."/>
        </authorList>
    </citation>
    <scope>NUCLEOTIDE SEQUENCE [LARGE SCALE GENOMIC DNA]</scope>
    <source>
        <strain evidence="10 11">UM1</strain>
    </source>
</reference>
<dbReference type="Gene3D" id="1.10.10.10">
    <property type="entry name" value="Winged helix-like DNA-binding domain superfamily/Winged helix DNA-binding domain"/>
    <property type="match status" value="1"/>
</dbReference>
<dbReference type="SUPFAM" id="SSF52172">
    <property type="entry name" value="CheY-like"/>
    <property type="match status" value="1"/>
</dbReference>
<name>A0A2N5CC51_9BURK</name>
<keyword evidence="3" id="KW-0805">Transcription regulation</keyword>
<feature type="domain" description="OmpR/PhoB-type" evidence="9">
    <location>
        <begin position="132"/>
        <end position="231"/>
    </location>
</feature>
<dbReference type="InterPro" id="IPR039420">
    <property type="entry name" value="WalR-like"/>
</dbReference>
<evidence type="ECO:0000256" key="6">
    <source>
        <dbReference type="PROSITE-ProRule" id="PRU00169"/>
    </source>
</evidence>
<feature type="DNA-binding region" description="OmpR/PhoB-type" evidence="7">
    <location>
        <begin position="132"/>
        <end position="231"/>
    </location>
</feature>
<protein>
    <submittedName>
        <fullName evidence="10">DNA-binding response regulator</fullName>
    </submittedName>
</protein>
<dbReference type="InterPro" id="IPR036388">
    <property type="entry name" value="WH-like_DNA-bd_sf"/>
</dbReference>
<dbReference type="PROSITE" id="PS51755">
    <property type="entry name" value="OMPR_PHOB"/>
    <property type="match status" value="1"/>
</dbReference>
<evidence type="ECO:0000259" key="9">
    <source>
        <dbReference type="PROSITE" id="PS51755"/>
    </source>
</evidence>
<dbReference type="Gene3D" id="3.40.50.2300">
    <property type="match status" value="1"/>
</dbReference>
<dbReference type="EMBL" id="PJRP01000006">
    <property type="protein sequence ID" value="PLP99785.1"/>
    <property type="molecule type" value="Genomic_DNA"/>
</dbReference>
<dbReference type="Pfam" id="PF00072">
    <property type="entry name" value="Response_reg"/>
    <property type="match status" value="1"/>
</dbReference>
<feature type="modified residue" description="4-aspartylphosphate" evidence="6">
    <location>
        <position position="55"/>
    </location>
</feature>
<dbReference type="RefSeq" id="WP_101682359.1">
    <property type="nucleotide sequence ID" value="NZ_PJRP01000006.1"/>
</dbReference>
<dbReference type="PROSITE" id="PS50110">
    <property type="entry name" value="RESPONSE_REGULATORY"/>
    <property type="match status" value="1"/>
</dbReference>
<dbReference type="Proteomes" id="UP000234341">
    <property type="component" value="Unassembled WGS sequence"/>
</dbReference>
<keyword evidence="5" id="KW-0804">Transcription</keyword>
<evidence type="ECO:0000259" key="8">
    <source>
        <dbReference type="PROSITE" id="PS50110"/>
    </source>
</evidence>
<sequence>MNAQSNIALLASRNSSLHPLQELLSIAGFQCNLFQAGRDLIHGLGHDSYDMLLIDRDLPDISAIDVIRAVRAVRHRDVPIVMVSNESSDDDMVEALDAGADDYIVRPLNARVLLARIAALRRRMAGTRLNASMPLRAGPYELNNPGRFATLHGQRIPMTPKEFDLAMLMFANAGRILATQRIENTIWGHTLPHSSRALAGLVSRMRRTLNLCAENGVTITVVYAQGYRLDILDSAARAELTAHRRPGLAGNGALADY</sequence>
<evidence type="ECO:0000256" key="2">
    <source>
        <dbReference type="ARBA" id="ARBA00023012"/>
    </source>
</evidence>
<comment type="caution">
    <text evidence="10">The sequence shown here is derived from an EMBL/GenBank/DDBJ whole genome shotgun (WGS) entry which is preliminary data.</text>
</comment>
<dbReference type="PANTHER" id="PTHR48111">
    <property type="entry name" value="REGULATOR OF RPOS"/>
    <property type="match status" value="1"/>
</dbReference>
<evidence type="ECO:0000313" key="11">
    <source>
        <dbReference type="Proteomes" id="UP000234341"/>
    </source>
</evidence>
<accession>A0A2N5CC51</accession>
<evidence type="ECO:0000256" key="7">
    <source>
        <dbReference type="PROSITE-ProRule" id="PRU01091"/>
    </source>
</evidence>
<dbReference type="SMART" id="SM00862">
    <property type="entry name" value="Trans_reg_C"/>
    <property type="match status" value="1"/>
</dbReference>
<organism evidence="10 11">
    <name type="scientific">Cupriavidus pauculus</name>
    <dbReference type="NCBI Taxonomy" id="82633"/>
    <lineage>
        <taxon>Bacteria</taxon>
        <taxon>Pseudomonadati</taxon>
        <taxon>Pseudomonadota</taxon>
        <taxon>Betaproteobacteria</taxon>
        <taxon>Burkholderiales</taxon>
        <taxon>Burkholderiaceae</taxon>
        <taxon>Cupriavidus</taxon>
    </lineage>
</organism>
<dbReference type="GO" id="GO:0000156">
    <property type="term" value="F:phosphorelay response regulator activity"/>
    <property type="evidence" value="ECO:0007669"/>
    <property type="project" value="TreeGrafter"/>
</dbReference>
<dbReference type="STRING" id="82633.GCA_000974605_04022"/>
<evidence type="ECO:0000256" key="4">
    <source>
        <dbReference type="ARBA" id="ARBA00023125"/>
    </source>
</evidence>
<evidence type="ECO:0000256" key="1">
    <source>
        <dbReference type="ARBA" id="ARBA00022553"/>
    </source>
</evidence>
<dbReference type="GO" id="GO:0000976">
    <property type="term" value="F:transcription cis-regulatory region binding"/>
    <property type="evidence" value="ECO:0007669"/>
    <property type="project" value="TreeGrafter"/>
</dbReference>
<dbReference type="CDD" id="cd00383">
    <property type="entry name" value="trans_reg_C"/>
    <property type="match status" value="1"/>
</dbReference>
<dbReference type="InterPro" id="IPR011006">
    <property type="entry name" value="CheY-like_superfamily"/>
</dbReference>
<dbReference type="GO" id="GO:0005829">
    <property type="term" value="C:cytosol"/>
    <property type="evidence" value="ECO:0007669"/>
    <property type="project" value="TreeGrafter"/>
</dbReference>
<dbReference type="InterPro" id="IPR001867">
    <property type="entry name" value="OmpR/PhoB-type_DNA-bd"/>
</dbReference>